<organism evidence="3 4">
    <name type="scientific">Devosia sediminis</name>
    <dbReference type="NCBI Taxonomy" id="2798801"/>
    <lineage>
        <taxon>Bacteria</taxon>
        <taxon>Pseudomonadati</taxon>
        <taxon>Pseudomonadota</taxon>
        <taxon>Alphaproteobacteria</taxon>
        <taxon>Hyphomicrobiales</taxon>
        <taxon>Devosiaceae</taxon>
        <taxon>Devosia</taxon>
    </lineage>
</organism>
<evidence type="ECO:0000313" key="4">
    <source>
        <dbReference type="Proteomes" id="UP000602124"/>
    </source>
</evidence>
<proteinExistence type="predicted"/>
<dbReference type="PIRSF" id="PIRSF019307">
    <property type="entry name" value="UCP019307"/>
    <property type="match status" value="1"/>
</dbReference>
<dbReference type="InterPro" id="IPR011051">
    <property type="entry name" value="RmlC_Cupin_sf"/>
</dbReference>
<feature type="region of interest" description="Disordered" evidence="1">
    <location>
        <begin position="150"/>
        <end position="170"/>
    </location>
</feature>
<dbReference type="InterPro" id="IPR014710">
    <property type="entry name" value="RmlC-like_jellyroll"/>
</dbReference>
<dbReference type="InterPro" id="IPR014500">
    <property type="entry name" value="UCP019307_cupin"/>
</dbReference>
<sequence length="170" mass="18329">MQGNLTGASYEYFADGGTMPNSTLPVVIYRQAIAREDASPEAMERLFDGNGWPSQWRAGVYDYHHYHSTAHECLGVARGSARLLLGGPEGREFLVEAGDVVVLPAGTGHCRLSQNPDFLVVGAYPPGQDWDILKGEKGERPGADQRIAKVPLPKTDPVGGQGGPLLEKWA</sequence>
<dbReference type="EMBL" id="JAEKMH010000001">
    <property type="protein sequence ID" value="MBJ3783567.1"/>
    <property type="molecule type" value="Genomic_DNA"/>
</dbReference>
<dbReference type="RefSeq" id="WP_198874797.1">
    <property type="nucleotide sequence ID" value="NZ_JAEKMH010000001.1"/>
</dbReference>
<dbReference type="CDD" id="cd02219">
    <property type="entry name" value="cupin_YjlB-like"/>
    <property type="match status" value="1"/>
</dbReference>
<dbReference type="Gene3D" id="2.60.120.10">
    <property type="entry name" value="Jelly Rolls"/>
    <property type="match status" value="1"/>
</dbReference>
<accession>A0A934IWG0</accession>
<dbReference type="InterPro" id="IPR006045">
    <property type="entry name" value="Cupin_1"/>
</dbReference>
<evidence type="ECO:0000313" key="3">
    <source>
        <dbReference type="EMBL" id="MBJ3783567.1"/>
    </source>
</evidence>
<evidence type="ECO:0000259" key="2">
    <source>
        <dbReference type="Pfam" id="PF00190"/>
    </source>
</evidence>
<feature type="domain" description="Cupin type-1" evidence="2">
    <location>
        <begin position="65"/>
        <end position="122"/>
    </location>
</feature>
<keyword evidence="4" id="KW-1185">Reference proteome</keyword>
<comment type="caution">
    <text evidence="3">The sequence shown here is derived from an EMBL/GenBank/DDBJ whole genome shotgun (WGS) entry which is preliminary data.</text>
</comment>
<dbReference type="SUPFAM" id="SSF51182">
    <property type="entry name" value="RmlC-like cupins"/>
    <property type="match status" value="1"/>
</dbReference>
<dbReference type="AlphaFoldDB" id="A0A934IWG0"/>
<dbReference type="PANTHER" id="PTHR36448:SF2">
    <property type="entry name" value="CUPIN TYPE-1 DOMAIN-CONTAINING PROTEIN"/>
    <property type="match status" value="1"/>
</dbReference>
<dbReference type="Pfam" id="PF00190">
    <property type="entry name" value="Cupin_1"/>
    <property type="match status" value="1"/>
</dbReference>
<dbReference type="InterPro" id="IPR047121">
    <property type="entry name" value="YjiB-like"/>
</dbReference>
<reference evidence="3" key="1">
    <citation type="submission" date="2020-12" db="EMBL/GenBank/DDBJ databases">
        <title>Devosia sp. MSA67 isolated from Mo River.</title>
        <authorList>
            <person name="Ma F."/>
            <person name="Zi Z."/>
        </authorList>
    </citation>
    <scope>NUCLEOTIDE SEQUENCE</scope>
    <source>
        <strain evidence="3">MSA67</strain>
    </source>
</reference>
<dbReference type="PANTHER" id="PTHR36448">
    <property type="entry name" value="BLR7373 PROTEIN"/>
    <property type="match status" value="1"/>
</dbReference>
<gene>
    <name evidence="3" type="ORF">JEQ47_02430</name>
</gene>
<evidence type="ECO:0000256" key="1">
    <source>
        <dbReference type="SAM" id="MobiDB-lite"/>
    </source>
</evidence>
<name>A0A934IWG0_9HYPH</name>
<dbReference type="Proteomes" id="UP000602124">
    <property type="component" value="Unassembled WGS sequence"/>
</dbReference>
<protein>
    <recommendedName>
        <fullName evidence="2">Cupin type-1 domain-containing protein</fullName>
    </recommendedName>
</protein>